<organism evidence="1 2">
    <name type="scientific">Caerostris extrusa</name>
    <name type="common">Bark spider</name>
    <name type="synonym">Caerostris bankana</name>
    <dbReference type="NCBI Taxonomy" id="172846"/>
    <lineage>
        <taxon>Eukaryota</taxon>
        <taxon>Metazoa</taxon>
        <taxon>Ecdysozoa</taxon>
        <taxon>Arthropoda</taxon>
        <taxon>Chelicerata</taxon>
        <taxon>Arachnida</taxon>
        <taxon>Araneae</taxon>
        <taxon>Araneomorphae</taxon>
        <taxon>Entelegynae</taxon>
        <taxon>Araneoidea</taxon>
        <taxon>Araneidae</taxon>
        <taxon>Caerostris</taxon>
    </lineage>
</organism>
<protein>
    <submittedName>
        <fullName evidence="1">Uncharacterized protein</fullName>
    </submittedName>
</protein>
<keyword evidence="2" id="KW-1185">Reference proteome</keyword>
<sequence>MSQSLEEEMGEGGSEDNVLKATMLFKSIMDLTYQETLKAKDKAQIRELVTSMMQIIQAQNKKYFSLIGANNELEKLIEKNLPFLK</sequence>
<dbReference type="AlphaFoldDB" id="A0AAV4QRK1"/>
<name>A0AAV4QRK1_CAEEX</name>
<reference evidence="1 2" key="1">
    <citation type="submission" date="2021-06" db="EMBL/GenBank/DDBJ databases">
        <title>Caerostris extrusa draft genome.</title>
        <authorList>
            <person name="Kono N."/>
            <person name="Arakawa K."/>
        </authorList>
    </citation>
    <scope>NUCLEOTIDE SEQUENCE [LARGE SCALE GENOMIC DNA]</scope>
</reference>
<comment type="caution">
    <text evidence="1">The sequence shown here is derived from an EMBL/GenBank/DDBJ whole genome shotgun (WGS) entry which is preliminary data.</text>
</comment>
<accession>A0AAV4QRK1</accession>
<gene>
    <name evidence="1" type="ORF">CEXT_94781</name>
</gene>
<evidence type="ECO:0000313" key="2">
    <source>
        <dbReference type="Proteomes" id="UP001054945"/>
    </source>
</evidence>
<proteinExistence type="predicted"/>
<dbReference type="EMBL" id="BPLR01006717">
    <property type="protein sequence ID" value="GIY11887.1"/>
    <property type="molecule type" value="Genomic_DNA"/>
</dbReference>
<dbReference type="Proteomes" id="UP001054945">
    <property type="component" value="Unassembled WGS sequence"/>
</dbReference>
<evidence type="ECO:0000313" key="1">
    <source>
        <dbReference type="EMBL" id="GIY11887.1"/>
    </source>
</evidence>